<evidence type="ECO:0000259" key="2">
    <source>
        <dbReference type="Pfam" id="PF00723"/>
    </source>
</evidence>
<dbReference type="HOGENOM" id="CLU_028187_0_0_2"/>
<dbReference type="GO" id="GO:0004553">
    <property type="term" value="F:hydrolase activity, hydrolyzing O-glycosyl compounds"/>
    <property type="evidence" value="ECO:0007669"/>
    <property type="project" value="UniProtKB-ARBA"/>
</dbReference>
<dbReference type="GO" id="GO:0005975">
    <property type="term" value="P:carbohydrate metabolic process"/>
    <property type="evidence" value="ECO:0007669"/>
    <property type="project" value="InterPro"/>
</dbReference>
<dbReference type="InterPro" id="IPR008928">
    <property type="entry name" value="6-hairpin_glycosidase_sf"/>
</dbReference>
<feature type="domain" description="GH15-like" evidence="2">
    <location>
        <begin position="541"/>
        <end position="585"/>
    </location>
</feature>
<keyword evidence="4" id="KW-1185">Reference proteome</keyword>
<feature type="domain" description="GH15-like" evidence="2">
    <location>
        <begin position="343"/>
        <end position="529"/>
    </location>
</feature>
<dbReference type="Gene3D" id="1.50.10.10">
    <property type="match status" value="1"/>
</dbReference>
<dbReference type="InterPro" id="IPR012341">
    <property type="entry name" value="6hp_glycosidase-like_sf"/>
</dbReference>
<dbReference type="Proteomes" id="UP000001137">
    <property type="component" value="Chromosome"/>
</dbReference>
<keyword evidence="3" id="KW-0378">Hydrolase</keyword>
<comment type="similarity">
    <text evidence="1">Belongs to the glycosyl hydrolase 15 family.</text>
</comment>
<dbReference type="GeneID" id="5710300"/>
<gene>
    <name evidence="3" type="ordered locus">Cmaq_0090</name>
</gene>
<feature type="domain" description="GH15-like" evidence="2">
    <location>
        <begin position="256"/>
        <end position="318"/>
    </location>
</feature>
<dbReference type="OrthoDB" id="36362at2157"/>
<organism evidence="3 4">
    <name type="scientific">Caldivirga maquilingensis (strain ATCC 700844 / DSM 13496 / JCM 10307 / IC-167)</name>
    <dbReference type="NCBI Taxonomy" id="397948"/>
    <lineage>
        <taxon>Archaea</taxon>
        <taxon>Thermoproteota</taxon>
        <taxon>Thermoprotei</taxon>
        <taxon>Thermoproteales</taxon>
        <taxon>Thermoproteaceae</taxon>
        <taxon>Caldivirga</taxon>
    </lineage>
</organism>
<dbReference type="PANTHER" id="PTHR31616:SF0">
    <property type="entry name" value="GLUCAN 1,4-ALPHA-GLUCOSIDASE"/>
    <property type="match status" value="1"/>
</dbReference>
<reference evidence="3 4" key="1">
    <citation type="submission" date="2007-10" db="EMBL/GenBank/DDBJ databases">
        <title>Complete sequence of Caldivirga maquilingensis IC-167.</title>
        <authorList>
            <consortium name="US DOE Joint Genome Institute"/>
            <person name="Copeland A."/>
            <person name="Lucas S."/>
            <person name="Lapidus A."/>
            <person name="Barry K."/>
            <person name="Glavina del Rio T."/>
            <person name="Dalin E."/>
            <person name="Tice H."/>
            <person name="Pitluck S."/>
            <person name="Saunders E."/>
            <person name="Brettin T."/>
            <person name="Bruce D."/>
            <person name="Detter J.C."/>
            <person name="Han C."/>
            <person name="Schmutz J."/>
            <person name="Larimer F."/>
            <person name="Land M."/>
            <person name="Hauser L."/>
            <person name="Kyrpides N."/>
            <person name="Ivanova N."/>
            <person name="Biddle J.F."/>
            <person name="Zhang Z."/>
            <person name="Fitz-Gibbon S.T."/>
            <person name="Lowe T.M."/>
            <person name="Saltikov C."/>
            <person name="House C.H."/>
            <person name="Richardson P."/>
        </authorList>
    </citation>
    <scope>NUCLEOTIDE SEQUENCE [LARGE SCALE GENOMIC DNA]</scope>
    <source>
        <strain evidence="4">ATCC 700844 / DSM 13496 / JCM 10307 / IC-167</strain>
    </source>
</reference>
<dbReference type="EMBL" id="CP000852">
    <property type="protein sequence ID" value="ABW00944.1"/>
    <property type="molecule type" value="Genomic_DNA"/>
</dbReference>
<dbReference type="SUPFAM" id="SSF48208">
    <property type="entry name" value="Six-hairpin glycosidases"/>
    <property type="match status" value="1"/>
</dbReference>
<dbReference type="eggNOG" id="arCOG03285">
    <property type="taxonomic scope" value="Archaea"/>
</dbReference>
<dbReference type="InterPro" id="IPR011613">
    <property type="entry name" value="GH15-like"/>
</dbReference>
<accession>A8M9R3</accession>
<protein>
    <submittedName>
        <fullName evidence="3">Glycoside hydrolase 15-related</fullName>
    </submittedName>
</protein>
<proteinExistence type="inferred from homology"/>
<dbReference type="CAZy" id="GH15">
    <property type="family name" value="Glycoside Hydrolase Family 15"/>
</dbReference>
<dbReference type="PANTHER" id="PTHR31616">
    <property type="entry name" value="TREHALASE"/>
    <property type="match status" value="1"/>
</dbReference>
<dbReference type="Pfam" id="PF00723">
    <property type="entry name" value="Glyco_hydro_15"/>
    <property type="match status" value="3"/>
</dbReference>
<evidence type="ECO:0000256" key="1">
    <source>
        <dbReference type="ARBA" id="ARBA00006188"/>
    </source>
</evidence>
<dbReference type="AlphaFoldDB" id="A8M9R3"/>
<evidence type="ECO:0000313" key="4">
    <source>
        <dbReference type="Proteomes" id="UP000001137"/>
    </source>
</evidence>
<dbReference type="RefSeq" id="WP_012185164.1">
    <property type="nucleotide sequence ID" value="NC_009954.1"/>
</dbReference>
<dbReference type="KEGG" id="cma:Cmaq_0090"/>
<evidence type="ECO:0000313" key="3">
    <source>
        <dbReference type="EMBL" id="ABW00944.1"/>
    </source>
</evidence>
<name>A8M9R3_CALMQ</name>
<sequence length="604" mass="68562">MTETVYEQSIVGNDSMLAVIGGRGELRYLFYPTKSFPQNIHSSLPGIYRRGYFSWLTDWSDIKQRYAAPGILETVFKSGDASVKVMDFVLHSESVLIRRFEFSIPGEFSFIYYTSPQLWETHNADAAYFDERYGAIVDYKRGLTLVVSGDRIPNEYQIGQLGADSDAFTDAYDGRLNMNKLSIYEGFRGVNFALLWRLRDNETLTIYFILDKSEEAALRELAKIKSMDCYILSHSVAEHWEGWINKIKLNGVISEEMIKHSAYVIKMLQDSEGAFIAAPTLWPDYRYCWPRDAAYSAMALDILGYHDEAFKFINWVVKSQGENGAFYQRYYAEPGLKAPSWSFQIDETASVVLATYVHFKLTLDRQFLKNAWVMVRKAAEYLAANVSDDGLTTPTVGPWEEHLGVHTYTNASVYAALSSASYLAGEIGDRNRAVEWGRYASVIRSTTLNQAWNGSFFIKIIKPRFNIPDSATLGLVFPFNMVNVNDDRVKMNAETIEKTFKYKVGGVGRNPEDKYYGGNPWIITTLWLAIYHKLAGNVDKANELIKWALTHSTSTGMLPEQVDKDSGRPISAIPLAWSHAMYIMAEVINNDLFNKITPPLISNK</sequence>
<dbReference type="STRING" id="397948.Cmaq_0090"/>